<evidence type="ECO:0000259" key="3">
    <source>
        <dbReference type="PROSITE" id="PS50966"/>
    </source>
</evidence>
<evidence type="ECO:0000256" key="1">
    <source>
        <dbReference type="PROSITE-ProRule" id="PRU00325"/>
    </source>
</evidence>
<gene>
    <name evidence="4" type="ORF">FHS18_004127</name>
</gene>
<sequence>MVTVTEAFVDSIALNASAAKNGRDLVKKNSFTLLNRSEDGSLLFGECKGSGKEPYRCSADFAKPESPVYRCSCPSRQFPCKHVVGLLFAYAQGKEFAVAPIPDDIADKREKAEKREEKRQTEAEQIADGTAAPAKRKVNKSALVKKLAAQQEGAAILEKLVLQLVQNGIASVDAGMLRLMKEQAKQLGGFYVPGFQAAVLELSELLSAPTEREQVYTEVMDRLTVLHTLMKRSKDYLAARAADPELPMETATSLEERIGHAWQLTELRELGHSVQDVELIQLGFLSYADTARGEYVDEGYWLSLKDGASYTTKNLRPFRAAKFIKEEDSCFQVMQVKELFIYPGDLNPRVRFEESVMRETSASDTAAAYAHAKPTLAETVKLVKNQLKNPLADRQPWQLVKFKTIGTTTEGVCYMEDEQGTRIALADLPSLGCKTTHLFELLSPDQLENAAALVLFEHDLASSRLLAQPISIITPRQIIRLLY</sequence>
<evidence type="ECO:0000313" key="5">
    <source>
        <dbReference type="Proteomes" id="UP000570361"/>
    </source>
</evidence>
<keyword evidence="1" id="KW-0862">Zinc</keyword>
<protein>
    <submittedName>
        <fullName evidence="4">Phage-related protein</fullName>
    </submittedName>
</protein>
<dbReference type="EMBL" id="JACHXK010000010">
    <property type="protein sequence ID" value="MBB3112049.1"/>
    <property type="molecule type" value="Genomic_DNA"/>
</dbReference>
<dbReference type="Proteomes" id="UP000570361">
    <property type="component" value="Unassembled WGS sequence"/>
</dbReference>
<comment type="caution">
    <text evidence="4">The sequence shown here is derived from an EMBL/GenBank/DDBJ whole genome shotgun (WGS) entry which is preliminary data.</text>
</comment>
<evidence type="ECO:0000256" key="2">
    <source>
        <dbReference type="SAM" id="MobiDB-lite"/>
    </source>
</evidence>
<feature type="compositionally biased region" description="Basic and acidic residues" evidence="2">
    <location>
        <begin position="110"/>
        <end position="122"/>
    </location>
</feature>
<feature type="domain" description="SWIM-type" evidence="3">
    <location>
        <begin position="55"/>
        <end position="91"/>
    </location>
</feature>
<dbReference type="Pfam" id="PF04434">
    <property type="entry name" value="SWIM"/>
    <property type="match status" value="1"/>
</dbReference>
<organism evidence="4 5">
    <name type="scientific">Paenibacillus phyllosphaerae</name>
    <dbReference type="NCBI Taxonomy" id="274593"/>
    <lineage>
        <taxon>Bacteria</taxon>
        <taxon>Bacillati</taxon>
        <taxon>Bacillota</taxon>
        <taxon>Bacilli</taxon>
        <taxon>Bacillales</taxon>
        <taxon>Paenibacillaceae</taxon>
        <taxon>Paenibacillus</taxon>
    </lineage>
</organism>
<dbReference type="RefSeq" id="WP_183601952.1">
    <property type="nucleotide sequence ID" value="NZ_JACHXK010000010.1"/>
</dbReference>
<keyword evidence="5" id="KW-1185">Reference proteome</keyword>
<dbReference type="InterPro" id="IPR007527">
    <property type="entry name" value="Znf_SWIM"/>
</dbReference>
<feature type="region of interest" description="Disordered" evidence="2">
    <location>
        <begin position="110"/>
        <end position="133"/>
    </location>
</feature>
<name>A0A7W5FPH7_9BACL</name>
<accession>A0A7W5FPH7</accession>
<proteinExistence type="predicted"/>
<dbReference type="PROSITE" id="PS50966">
    <property type="entry name" value="ZF_SWIM"/>
    <property type="match status" value="1"/>
</dbReference>
<keyword evidence="1" id="KW-0863">Zinc-finger</keyword>
<keyword evidence="1" id="KW-0479">Metal-binding</keyword>
<evidence type="ECO:0000313" key="4">
    <source>
        <dbReference type="EMBL" id="MBB3112049.1"/>
    </source>
</evidence>
<reference evidence="4 5" key="1">
    <citation type="submission" date="2020-08" db="EMBL/GenBank/DDBJ databases">
        <title>Genomic Encyclopedia of Type Strains, Phase III (KMG-III): the genomes of soil and plant-associated and newly described type strains.</title>
        <authorList>
            <person name="Whitman W."/>
        </authorList>
    </citation>
    <scope>NUCLEOTIDE SEQUENCE [LARGE SCALE GENOMIC DNA]</scope>
    <source>
        <strain evidence="4 5">CECT 5862</strain>
    </source>
</reference>
<dbReference type="GO" id="GO:0008270">
    <property type="term" value="F:zinc ion binding"/>
    <property type="evidence" value="ECO:0007669"/>
    <property type="project" value="UniProtKB-KW"/>
</dbReference>
<dbReference type="AlphaFoldDB" id="A0A7W5FPH7"/>